<feature type="chain" id="PRO_5046859883" evidence="1">
    <location>
        <begin position="23"/>
        <end position="264"/>
    </location>
</feature>
<keyword evidence="1" id="KW-0732">Signal</keyword>
<name>A0ABS8Y3B3_9BURK</name>
<organism evidence="2 3">
    <name type="scientific">Pelomonas cellulosilytica</name>
    <dbReference type="NCBI Taxonomy" id="2906762"/>
    <lineage>
        <taxon>Bacteria</taxon>
        <taxon>Pseudomonadati</taxon>
        <taxon>Pseudomonadota</taxon>
        <taxon>Betaproteobacteria</taxon>
        <taxon>Burkholderiales</taxon>
        <taxon>Sphaerotilaceae</taxon>
        <taxon>Roseateles</taxon>
    </lineage>
</organism>
<accession>A0ABS8Y3B3</accession>
<keyword evidence="3" id="KW-1185">Reference proteome</keyword>
<protein>
    <submittedName>
        <fullName evidence="2">Transporter</fullName>
    </submittedName>
</protein>
<gene>
    <name evidence="2" type="ORF">LXT13_25295</name>
</gene>
<dbReference type="EMBL" id="JAJTWU010000011">
    <property type="protein sequence ID" value="MCE4557712.1"/>
    <property type="molecule type" value="Genomic_DNA"/>
</dbReference>
<dbReference type="RefSeq" id="WP_233375089.1">
    <property type="nucleotide sequence ID" value="NZ_JAJTWU010000011.1"/>
</dbReference>
<evidence type="ECO:0000256" key="1">
    <source>
        <dbReference type="SAM" id="SignalP"/>
    </source>
</evidence>
<comment type="caution">
    <text evidence="2">The sequence shown here is derived from an EMBL/GenBank/DDBJ whole genome shotgun (WGS) entry which is preliminary data.</text>
</comment>
<dbReference type="InterPro" id="IPR025737">
    <property type="entry name" value="FApF"/>
</dbReference>
<reference evidence="2 3" key="1">
    <citation type="submission" date="2021-12" db="EMBL/GenBank/DDBJ databases">
        <title>Genome seq of P8.</title>
        <authorList>
            <person name="Seo T."/>
        </authorList>
    </citation>
    <scope>NUCLEOTIDE SEQUENCE [LARGE SCALE GENOMIC DNA]</scope>
    <source>
        <strain evidence="2 3">P8</strain>
    </source>
</reference>
<dbReference type="Proteomes" id="UP001200741">
    <property type="component" value="Unassembled WGS sequence"/>
</dbReference>
<proteinExistence type="predicted"/>
<evidence type="ECO:0000313" key="3">
    <source>
        <dbReference type="Proteomes" id="UP001200741"/>
    </source>
</evidence>
<feature type="signal peptide" evidence="1">
    <location>
        <begin position="1"/>
        <end position="22"/>
    </location>
</feature>
<dbReference type="Pfam" id="PF13557">
    <property type="entry name" value="Phenol_MetA_deg"/>
    <property type="match status" value="1"/>
</dbReference>
<evidence type="ECO:0000313" key="2">
    <source>
        <dbReference type="EMBL" id="MCE4557712.1"/>
    </source>
</evidence>
<sequence>MKTHAVLLPGWLALTLSATVHAADDPIATDRPDFVESSDVVGKGRVQIETSLAWEYDREGILTSRQRSTPTLLRIGLNDNWELRFETDGRMVQRLGDDSGTVRQRGWSDVSVGLKWHVADGDEEQGRPGIAWLFHADVDSGSGTFRGQGVRPSVRLVAEWELPGGLSIGVMPGIYQERNDAGSRYIGTLLSGVVGKQLTERLRGFVELSGQQLASTRNGGNTITADVGLAWLLTRDLQVDGAVSRGLNRNSPDWSWTVGISSRF</sequence>